<proteinExistence type="predicted"/>
<dbReference type="EMBL" id="BGPR01009514">
    <property type="protein sequence ID" value="GBN40492.1"/>
    <property type="molecule type" value="Genomic_DNA"/>
</dbReference>
<dbReference type="InterPro" id="IPR036397">
    <property type="entry name" value="RNaseH_sf"/>
</dbReference>
<feature type="domain" description="RNase H type-1" evidence="1">
    <location>
        <begin position="78"/>
        <end position="206"/>
    </location>
</feature>
<reference evidence="2 3" key="1">
    <citation type="journal article" date="2019" name="Sci. Rep.">
        <title>Orb-weaving spider Araneus ventricosus genome elucidates the spidroin gene catalogue.</title>
        <authorList>
            <person name="Kono N."/>
            <person name="Nakamura H."/>
            <person name="Ohtoshi R."/>
            <person name="Moran D.A.P."/>
            <person name="Shinohara A."/>
            <person name="Yoshida Y."/>
            <person name="Fujiwara M."/>
            <person name="Mori M."/>
            <person name="Tomita M."/>
            <person name="Arakawa K."/>
        </authorList>
    </citation>
    <scope>NUCLEOTIDE SEQUENCE [LARGE SCALE GENOMIC DNA]</scope>
</reference>
<keyword evidence="3" id="KW-1185">Reference proteome</keyword>
<comment type="caution">
    <text evidence="2">The sequence shown here is derived from an EMBL/GenBank/DDBJ whole genome shotgun (WGS) entry which is preliminary data.</text>
</comment>
<gene>
    <name evidence="2" type="ORF">AVEN_275202_1</name>
</gene>
<dbReference type="SUPFAM" id="SSF53098">
    <property type="entry name" value="Ribonuclease H-like"/>
    <property type="match status" value="1"/>
</dbReference>
<dbReference type="AlphaFoldDB" id="A0A4Y2NNI9"/>
<evidence type="ECO:0000313" key="3">
    <source>
        <dbReference type="Proteomes" id="UP000499080"/>
    </source>
</evidence>
<dbReference type="CDD" id="cd09276">
    <property type="entry name" value="Rnase_HI_RT_non_LTR"/>
    <property type="match status" value="1"/>
</dbReference>
<evidence type="ECO:0000313" key="2">
    <source>
        <dbReference type="EMBL" id="GBN40492.1"/>
    </source>
</evidence>
<evidence type="ECO:0000259" key="1">
    <source>
        <dbReference type="PROSITE" id="PS50879"/>
    </source>
</evidence>
<dbReference type="InterPro" id="IPR012337">
    <property type="entry name" value="RNaseH-like_sf"/>
</dbReference>
<accession>A0A4Y2NNI9</accession>
<dbReference type="PROSITE" id="PS50879">
    <property type="entry name" value="RNASE_H_1"/>
    <property type="match status" value="1"/>
</dbReference>
<dbReference type="GO" id="GO:0004523">
    <property type="term" value="F:RNA-DNA hybrid ribonuclease activity"/>
    <property type="evidence" value="ECO:0007669"/>
    <property type="project" value="InterPro"/>
</dbReference>
<dbReference type="InterPro" id="IPR002156">
    <property type="entry name" value="RNaseH_domain"/>
</dbReference>
<dbReference type="Pfam" id="PF00075">
    <property type="entry name" value="RNase_H"/>
    <property type="match status" value="1"/>
</dbReference>
<dbReference type="GO" id="GO:0003676">
    <property type="term" value="F:nucleic acid binding"/>
    <property type="evidence" value="ECO:0007669"/>
    <property type="project" value="InterPro"/>
</dbReference>
<organism evidence="2 3">
    <name type="scientific">Araneus ventricosus</name>
    <name type="common">Orbweaver spider</name>
    <name type="synonym">Epeira ventricosa</name>
    <dbReference type="NCBI Taxonomy" id="182803"/>
    <lineage>
        <taxon>Eukaryota</taxon>
        <taxon>Metazoa</taxon>
        <taxon>Ecdysozoa</taxon>
        <taxon>Arthropoda</taxon>
        <taxon>Chelicerata</taxon>
        <taxon>Arachnida</taxon>
        <taxon>Araneae</taxon>
        <taxon>Araneomorphae</taxon>
        <taxon>Entelegynae</taxon>
        <taxon>Araneoidea</taxon>
        <taxon>Araneidae</taxon>
        <taxon>Araneus</taxon>
    </lineage>
</organism>
<dbReference type="Proteomes" id="UP000499080">
    <property type="component" value="Unassembled WGS sequence"/>
</dbReference>
<sequence length="256" mass="28659">MTLPIGLGMLYNARLSNVLPFCERIKRSLADSDFSNVQIYPIDFLPFTPWKIHFPNFLNPPLHQLSFNSFLLPSPSVFAYVPAAFTDGSKTSSHVDCDIVVAQKIFSSELYNMRSVFTAELMAILFALGKICSFHNHKFCIYSDSMSALKALNHPHDREHPLVLDILCLSRTLQTRGPEILFCWIPSHVSINGNESAVAAAKSAIIYFERPLPYSEMVFTSYSLIMAGNVGSADPQQASHYPSIDRYAVNYPNAKV</sequence>
<protein>
    <recommendedName>
        <fullName evidence="1">RNase H type-1 domain-containing protein</fullName>
    </recommendedName>
</protein>
<dbReference type="Gene3D" id="3.30.420.10">
    <property type="entry name" value="Ribonuclease H-like superfamily/Ribonuclease H"/>
    <property type="match status" value="1"/>
</dbReference>
<name>A0A4Y2NNI9_ARAVE</name>